<protein>
    <submittedName>
        <fullName evidence="1">Uncharacterized protein</fullName>
    </submittedName>
</protein>
<dbReference type="EMBL" id="OB673277">
    <property type="protein sequence ID" value="CAD7235532.1"/>
    <property type="molecule type" value="Genomic_DNA"/>
</dbReference>
<proteinExistence type="predicted"/>
<accession>A0A7R8WRI7</accession>
<sequence length="64" mass="7151">SVEPFAFRYIPRTISLQVSNKADKSKLPREDSAGKNGSYADCFNTSVGEMLLQKVPQDRPLHVL</sequence>
<organism evidence="1">
    <name type="scientific">Cyprideis torosa</name>
    <dbReference type="NCBI Taxonomy" id="163714"/>
    <lineage>
        <taxon>Eukaryota</taxon>
        <taxon>Metazoa</taxon>
        <taxon>Ecdysozoa</taxon>
        <taxon>Arthropoda</taxon>
        <taxon>Crustacea</taxon>
        <taxon>Oligostraca</taxon>
        <taxon>Ostracoda</taxon>
        <taxon>Podocopa</taxon>
        <taxon>Podocopida</taxon>
        <taxon>Cytherocopina</taxon>
        <taxon>Cytheroidea</taxon>
        <taxon>Cytherideidae</taxon>
        <taxon>Cyprideis</taxon>
    </lineage>
</organism>
<dbReference type="AlphaFoldDB" id="A0A7R8WRI7"/>
<feature type="non-terminal residue" evidence="1">
    <location>
        <position position="1"/>
    </location>
</feature>
<feature type="non-terminal residue" evidence="1">
    <location>
        <position position="64"/>
    </location>
</feature>
<evidence type="ECO:0000313" key="1">
    <source>
        <dbReference type="EMBL" id="CAD7235532.1"/>
    </source>
</evidence>
<name>A0A7R8WRI7_9CRUS</name>
<reference evidence="1" key="1">
    <citation type="submission" date="2020-11" db="EMBL/GenBank/DDBJ databases">
        <authorList>
            <person name="Tran Van P."/>
        </authorList>
    </citation>
    <scope>NUCLEOTIDE SEQUENCE</scope>
</reference>
<gene>
    <name evidence="1" type="ORF">CTOB1V02_LOCUS13347</name>
</gene>